<accession>A0ABP0H179</accession>
<comment type="similarity">
    <text evidence="1">Belongs to the sorting nexin family.</text>
</comment>
<dbReference type="Pfam" id="PF10456">
    <property type="entry name" value="BAR_3_WASP_bdg"/>
    <property type="match status" value="1"/>
</dbReference>
<dbReference type="SMART" id="SM00312">
    <property type="entry name" value="PX"/>
    <property type="match status" value="1"/>
</dbReference>
<dbReference type="PROSITE" id="PS50195">
    <property type="entry name" value="PX"/>
    <property type="match status" value="1"/>
</dbReference>
<evidence type="ECO:0000256" key="2">
    <source>
        <dbReference type="ARBA" id="ARBA00022443"/>
    </source>
</evidence>
<dbReference type="InterPro" id="IPR001452">
    <property type="entry name" value="SH3_domain"/>
</dbReference>
<proteinExistence type="inferred from homology"/>
<evidence type="ECO:0000256" key="5">
    <source>
        <dbReference type="SAM" id="MobiDB-lite"/>
    </source>
</evidence>
<evidence type="ECO:0008006" key="10">
    <source>
        <dbReference type="Google" id="ProtNLM"/>
    </source>
</evidence>
<evidence type="ECO:0000313" key="8">
    <source>
        <dbReference type="EMBL" id="CAK8697762.1"/>
    </source>
</evidence>
<feature type="region of interest" description="Disordered" evidence="5">
    <location>
        <begin position="116"/>
        <end position="147"/>
    </location>
</feature>
<dbReference type="Pfam" id="PF14604">
    <property type="entry name" value="SH3_9"/>
    <property type="match status" value="1"/>
</dbReference>
<dbReference type="SUPFAM" id="SSF103657">
    <property type="entry name" value="BAR/IMD domain-like"/>
    <property type="match status" value="1"/>
</dbReference>
<keyword evidence="9" id="KW-1185">Reference proteome</keyword>
<evidence type="ECO:0000313" key="9">
    <source>
        <dbReference type="Proteomes" id="UP001642483"/>
    </source>
</evidence>
<dbReference type="Gene3D" id="2.30.30.40">
    <property type="entry name" value="SH3 Domains"/>
    <property type="match status" value="1"/>
</dbReference>
<dbReference type="EMBL" id="CAWYQH010000174">
    <property type="protein sequence ID" value="CAK8697762.1"/>
    <property type="molecule type" value="Genomic_DNA"/>
</dbReference>
<dbReference type="PANTHER" id="PTHR45827">
    <property type="entry name" value="SORTING NEXIN"/>
    <property type="match status" value="1"/>
</dbReference>
<gene>
    <name evidence="8" type="ORF">CVLEPA_LOCUS31267</name>
</gene>
<dbReference type="PANTHER" id="PTHR45827:SF1">
    <property type="entry name" value="SORTING NEXIN"/>
    <property type="match status" value="1"/>
</dbReference>
<protein>
    <recommendedName>
        <fullName evidence="10">Sorting nexin</fullName>
    </recommendedName>
</protein>
<dbReference type="CDD" id="cd07626">
    <property type="entry name" value="BAR_SNX9_like"/>
    <property type="match status" value="1"/>
</dbReference>
<keyword evidence="3" id="KW-0813">Transport</keyword>
<organism evidence="8 9">
    <name type="scientific">Clavelina lepadiformis</name>
    <name type="common">Light-bulb sea squirt</name>
    <name type="synonym">Ascidia lepadiformis</name>
    <dbReference type="NCBI Taxonomy" id="159417"/>
    <lineage>
        <taxon>Eukaryota</taxon>
        <taxon>Metazoa</taxon>
        <taxon>Chordata</taxon>
        <taxon>Tunicata</taxon>
        <taxon>Ascidiacea</taxon>
        <taxon>Aplousobranchia</taxon>
        <taxon>Clavelinidae</taxon>
        <taxon>Clavelina</taxon>
    </lineage>
</organism>
<dbReference type="InterPro" id="IPR001683">
    <property type="entry name" value="PX_dom"/>
</dbReference>
<dbReference type="InterPro" id="IPR019497">
    <property type="entry name" value="Sorting_nexin_WASP-bd-dom"/>
</dbReference>
<dbReference type="Gene3D" id="1.20.1270.60">
    <property type="entry name" value="Arfaptin homology (AH) domain/BAR domain"/>
    <property type="match status" value="1"/>
</dbReference>
<feature type="domain" description="PX" evidence="7">
    <location>
        <begin position="234"/>
        <end position="345"/>
    </location>
</feature>
<dbReference type="SUPFAM" id="SSF64268">
    <property type="entry name" value="PX domain"/>
    <property type="match status" value="1"/>
</dbReference>
<dbReference type="InterPro" id="IPR036028">
    <property type="entry name" value="SH3-like_dom_sf"/>
</dbReference>
<keyword evidence="3" id="KW-0653">Protein transport</keyword>
<dbReference type="InterPro" id="IPR027267">
    <property type="entry name" value="AH/BAR_dom_sf"/>
</dbReference>
<dbReference type="InterPro" id="IPR036871">
    <property type="entry name" value="PX_dom_sf"/>
</dbReference>
<dbReference type="Proteomes" id="UP001642483">
    <property type="component" value="Unassembled WGS sequence"/>
</dbReference>
<feature type="region of interest" description="Disordered" evidence="5">
    <location>
        <begin position="158"/>
        <end position="177"/>
    </location>
</feature>
<dbReference type="Gene3D" id="3.30.1520.10">
    <property type="entry name" value="Phox-like domain"/>
    <property type="match status" value="1"/>
</dbReference>
<feature type="compositionally biased region" description="Polar residues" evidence="5">
    <location>
        <begin position="116"/>
        <end position="134"/>
    </location>
</feature>
<dbReference type="CDD" id="cd06862">
    <property type="entry name" value="PX_SNX9_18_like"/>
    <property type="match status" value="1"/>
</dbReference>
<comment type="caution">
    <text evidence="8">The sequence shown here is derived from an EMBL/GenBank/DDBJ whole genome shotgun (WGS) entry which is preliminary data.</text>
</comment>
<evidence type="ECO:0000259" key="6">
    <source>
        <dbReference type="PROSITE" id="PS50002"/>
    </source>
</evidence>
<evidence type="ECO:0000256" key="3">
    <source>
        <dbReference type="ARBA" id="ARBA00022927"/>
    </source>
</evidence>
<evidence type="ECO:0000256" key="4">
    <source>
        <dbReference type="PROSITE-ProRule" id="PRU00192"/>
    </source>
</evidence>
<feature type="domain" description="SH3" evidence="6">
    <location>
        <begin position="1"/>
        <end position="61"/>
    </location>
</feature>
<dbReference type="Pfam" id="PF00787">
    <property type="entry name" value="PX"/>
    <property type="match status" value="1"/>
</dbReference>
<sequence>MDTACALYDFHGDVNNGELTFIAGDVITITNKDVGEGWWEGQKADGTIGLLPETYVEVEQQNFLGSSTAKIEQSPAEIYTESVTNAAFLSDANVHTNEKTDDLTGFSQEFVIFQNEDSNLNPQPQSNSWQNSRRNTQEEDWSDEWDGSIAQPTAVVKTLSPTPSQASQEPVSPIKRTDRKATVKMGMNLFSPFTKTAAESFVLGESKSDLSGACHHKILIAEDGPTWELTEQPFACTISDPVKESKFSGLKSFIAYRVMQSGTDNAVLRRFKHFDWLYEQLVRKFGVVISVPPLPDKQITGRYEEDFIEERRKQLELWINRISLHPVISPSEVLQHFIKSQDNEKAWKAGKRKAEKDEAVSGAFLNMIENPTEKLDLNLAEQLLDTQFKFTRSMDDACKQLIAHGIDQTKKCTGQYKRDFHKLGQIFTSLSDSFELDEREVSKPLTAAMKYTGDCYIAIGTLFSEQPKQDWYPFLGGLGEYKAVLSTFPNILGNQKSALDKNKEVRRLQLENKVSTEEMEAATSRTEKVSYAVQAEINHFQQFRVGDFASYTKKFLEQQIVFHQEVVKKLQDAVACFDDLAA</sequence>
<reference evidence="8 9" key="1">
    <citation type="submission" date="2024-02" db="EMBL/GenBank/DDBJ databases">
        <authorList>
            <person name="Daric V."/>
            <person name="Darras S."/>
        </authorList>
    </citation>
    <scope>NUCLEOTIDE SEQUENCE [LARGE SCALE GENOMIC DNA]</scope>
</reference>
<name>A0ABP0H179_CLALP</name>
<evidence type="ECO:0000259" key="7">
    <source>
        <dbReference type="PROSITE" id="PS50195"/>
    </source>
</evidence>
<feature type="compositionally biased region" description="Polar residues" evidence="5">
    <location>
        <begin position="159"/>
        <end position="170"/>
    </location>
</feature>
<dbReference type="PROSITE" id="PS50002">
    <property type="entry name" value="SH3"/>
    <property type="match status" value="1"/>
</dbReference>
<dbReference type="PRINTS" id="PR00452">
    <property type="entry name" value="SH3DOMAIN"/>
</dbReference>
<evidence type="ECO:0000256" key="1">
    <source>
        <dbReference type="ARBA" id="ARBA00010883"/>
    </source>
</evidence>
<keyword evidence="2 4" id="KW-0728">SH3 domain</keyword>
<dbReference type="SUPFAM" id="SSF50044">
    <property type="entry name" value="SH3-domain"/>
    <property type="match status" value="1"/>
</dbReference>
<dbReference type="SMART" id="SM00326">
    <property type="entry name" value="SH3"/>
    <property type="match status" value="1"/>
</dbReference>